<accession>A0A9Q3CM34</accession>
<evidence type="ECO:0000313" key="3">
    <source>
        <dbReference type="Proteomes" id="UP000765509"/>
    </source>
</evidence>
<sequence length="137" mass="15744">MNLNTIGIRVGKPPSIIDISDELLAKIITSKLSGGYDNLKRIIYETRPLETIKVVSKIDDYIRASYTTTKECNANQLIKSESAYKAQKFPYCSNVIHNPLTKHSIEECRQLKNKNKRKTTLQEKERKLSKHKPRVNV</sequence>
<evidence type="ECO:0000256" key="1">
    <source>
        <dbReference type="SAM" id="MobiDB-lite"/>
    </source>
</evidence>
<dbReference type="Proteomes" id="UP000765509">
    <property type="component" value="Unassembled WGS sequence"/>
</dbReference>
<comment type="caution">
    <text evidence="2">The sequence shown here is derived from an EMBL/GenBank/DDBJ whole genome shotgun (WGS) entry which is preliminary data.</text>
</comment>
<keyword evidence="3" id="KW-1185">Reference proteome</keyword>
<reference evidence="2" key="1">
    <citation type="submission" date="2021-03" db="EMBL/GenBank/DDBJ databases">
        <title>Draft genome sequence of rust myrtle Austropuccinia psidii MF-1, a brazilian biotype.</title>
        <authorList>
            <person name="Quecine M.C."/>
            <person name="Pachon D.M.R."/>
            <person name="Bonatelli M.L."/>
            <person name="Correr F.H."/>
            <person name="Franceschini L.M."/>
            <person name="Leite T.F."/>
            <person name="Margarido G.R.A."/>
            <person name="Almeida C.A."/>
            <person name="Ferrarezi J.A."/>
            <person name="Labate C.A."/>
        </authorList>
    </citation>
    <scope>NUCLEOTIDE SEQUENCE</scope>
    <source>
        <strain evidence="2">MF-1</strain>
    </source>
</reference>
<feature type="compositionally biased region" description="Basic residues" evidence="1">
    <location>
        <begin position="127"/>
        <end position="137"/>
    </location>
</feature>
<dbReference type="OrthoDB" id="2504515at2759"/>
<protein>
    <submittedName>
        <fullName evidence="2">Uncharacterized protein</fullName>
    </submittedName>
</protein>
<name>A0A9Q3CM34_9BASI</name>
<organism evidence="2 3">
    <name type="scientific">Austropuccinia psidii MF-1</name>
    <dbReference type="NCBI Taxonomy" id="1389203"/>
    <lineage>
        <taxon>Eukaryota</taxon>
        <taxon>Fungi</taxon>
        <taxon>Dikarya</taxon>
        <taxon>Basidiomycota</taxon>
        <taxon>Pucciniomycotina</taxon>
        <taxon>Pucciniomycetes</taxon>
        <taxon>Pucciniales</taxon>
        <taxon>Sphaerophragmiaceae</taxon>
        <taxon>Austropuccinia</taxon>
    </lineage>
</organism>
<feature type="region of interest" description="Disordered" evidence="1">
    <location>
        <begin position="114"/>
        <end position="137"/>
    </location>
</feature>
<gene>
    <name evidence="2" type="ORF">O181_025887</name>
</gene>
<evidence type="ECO:0000313" key="2">
    <source>
        <dbReference type="EMBL" id="MBW0486172.1"/>
    </source>
</evidence>
<dbReference type="AlphaFoldDB" id="A0A9Q3CM34"/>
<proteinExistence type="predicted"/>
<dbReference type="EMBL" id="AVOT02008507">
    <property type="protein sequence ID" value="MBW0486172.1"/>
    <property type="molecule type" value="Genomic_DNA"/>
</dbReference>